<dbReference type="Gene3D" id="3.10.20.90">
    <property type="entry name" value="Phosphatidylinositol 3-kinase Catalytic Subunit, Chain A, domain 1"/>
    <property type="match status" value="1"/>
</dbReference>
<evidence type="ECO:0000256" key="2">
    <source>
        <dbReference type="ARBA" id="ARBA00004412"/>
    </source>
</evidence>
<keyword evidence="9" id="KW-1185">Reference proteome</keyword>
<evidence type="ECO:0000313" key="9">
    <source>
        <dbReference type="Proteomes" id="UP001235939"/>
    </source>
</evidence>
<accession>A0ABY6KTV6</accession>
<evidence type="ECO:0000259" key="6">
    <source>
        <dbReference type="PROSITE" id="PS50195"/>
    </source>
</evidence>
<dbReference type="Proteomes" id="UP001235939">
    <property type="component" value="Chromosome 09"/>
</dbReference>
<evidence type="ECO:0000259" key="7">
    <source>
        <dbReference type="PROSITE" id="PS50200"/>
    </source>
</evidence>
<dbReference type="InterPro" id="IPR037827">
    <property type="entry name" value="SNX27_FERM-like_dom"/>
</dbReference>
<proteinExistence type="predicted"/>
<reference evidence="8 9" key="1">
    <citation type="submission" date="2022-01" db="EMBL/GenBank/DDBJ databases">
        <title>A chromosomal length assembly of Cordylochernes scorpioides.</title>
        <authorList>
            <person name="Zeh D."/>
            <person name="Zeh J."/>
        </authorList>
    </citation>
    <scope>NUCLEOTIDE SEQUENCE [LARGE SCALE GENOMIC DNA]</scope>
    <source>
        <strain evidence="8">IN4F17</strain>
        <tissue evidence="8">Whole Body</tissue>
    </source>
</reference>
<comment type="subcellular location">
    <subcellularLocation>
        <location evidence="2">Early endosome</location>
    </subcellularLocation>
    <subcellularLocation>
        <location evidence="1">Endomembrane system</location>
        <topology evidence="1">Peripheral membrane protein</topology>
    </subcellularLocation>
</comment>
<evidence type="ECO:0000313" key="8">
    <source>
        <dbReference type="EMBL" id="UYV72054.1"/>
    </source>
</evidence>
<evidence type="ECO:0000256" key="5">
    <source>
        <dbReference type="ARBA" id="ARBA00023136"/>
    </source>
</evidence>
<dbReference type="InterPro" id="IPR036871">
    <property type="entry name" value="PX_dom_sf"/>
</dbReference>
<keyword evidence="5" id="KW-0472">Membrane</keyword>
<dbReference type="PROSITE" id="PS50200">
    <property type="entry name" value="RA"/>
    <property type="match status" value="1"/>
</dbReference>
<dbReference type="InterPro" id="IPR001683">
    <property type="entry name" value="PX_dom"/>
</dbReference>
<dbReference type="PROSITE" id="PS50195">
    <property type="entry name" value="PX"/>
    <property type="match status" value="1"/>
</dbReference>
<protein>
    <submittedName>
        <fullName evidence="8">SNX27</fullName>
    </submittedName>
</protein>
<evidence type="ECO:0000256" key="4">
    <source>
        <dbReference type="ARBA" id="ARBA00023121"/>
    </source>
</evidence>
<dbReference type="InterPro" id="IPR000159">
    <property type="entry name" value="RA_dom"/>
</dbReference>
<dbReference type="PANTHER" id="PTHR12431:SF19">
    <property type="entry name" value="SORTING NEXIN-27"/>
    <property type="match status" value="1"/>
</dbReference>
<dbReference type="SUPFAM" id="SSF64268">
    <property type="entry name" value="PX domain"/>
    <property type="match status" value="1"/>
</dbReference>
<organism evidence="8 9">
    <name type="scientific">Cordylochernes scorpioides</name>
    <dbReference type="NCBI Taxonomy" id="51811"/>
    <lineage>
        <taxon>Eukaryota</taxon>
        <taxon>Metazoa</taxon>
        <taxon>Ecdysozoa</taxon>
        <taxon>Arthropoda</taxon>
        <taxon>Chelicerata</taxon>
        <taxon>Arachnida</taxon>
        <taxon>Pseudoscorpiones</taxon>
        <taxon>Cheliferoidea</taxon>
        <taxon>Chernetidae</taxon>
        <taxon>Cordylochernes</taxon>
    </lineage>
</organism>
<evidence type="ECO:0000256" key="3">
    <source>
        <dbReference type="ARBA" id="ARBA00022753"/>
    </source>
</evidence>
<sequence>MAGRHLCSRRYREFSTLHNNLKKEFPDFNFPKLPGKWPFTLSDQQLDARRRGLEQYLEKVCAIRVIAENDVMQEFLTDVDDNGGSSVPVDLKVLLPDRTTVVVNVRKNSTTEEVYQAVLAKIDMSPKVAKCFALFEIVEYGFGECDAGKCDVQSVSCRPGSSPTTSTFRTTPLPPPPVCWSASGSSQCPGRWSSLSPIPWLPPISSTRLHKFHEFMLLELFYERLLWLPQMYSADICGVQYLKLVRTLEGYGELSFPHCPCDAKKEGHVVATVGLESFKLQACKEDGVLESVSICCRIFPHSVVTMLLPKNINIMVLLPCECSRSIKAKLAVCCQSQVIEFQWDSMKDWEADDEGMAFTFEYCRPDKKPRCIKIFTPYYVFMYDCFQKVQEERRGGDESGLDPYIIMWLLQ</sequence>
<dbReference type="PANTHER" id="PTHR12431">
    <property type="entry name" value="SORTING NEXIN 17 AND 27"/>
    <property type="match status" value="1"/>
</dbReference>
<feature type="domain" description="PX" evidence="6">
    <location>
        <begin position="1"/>
        <end position="83"/>
    </location>
</feature>
<keyword evidence="4" id="KW-0446">Lipid-binding</keyword>
<gene>
    <name evidence="8" type="ORF">LAZ67_9001687</name>
</gene>
<name>A0ABY6KTV6_9ARAC</name>
<dbReference type="Pfam" id="PF21989">
    <property type="entry name" value="RA_2"/>
    <property type="match status" value="1"/>
</dbReference>
<evidence type="ECO:0000256" key="1">
    <source>
        <dbReference type="ARBA" id="ARBA00004184"/>
    </source>
</evidence>
<dbReference type="CDD" id="cd13338">
    <property type="entry name" value="FERM-like_C_SNX27"/>
    <property type="match status" value="1"/>
</dbReference>
<dbReference type="Gene3D" id="3.30.1520.10">
    <property type="entry name" value="Phox-like domain"/>
    <property type="match status" value="1"/>
</dbReference>
<dbReference type="EMBL" id="CP092871">
    <property type="protein sequence ID" value="UYV72054.1"/>
    <property type="molecule type" value="Genomic_DNA"/>
</dbReference>
<feature type="domain" description="Ras-associating" evidence="7">
    <location>
        <begin position="87"/>
        <end position="141"/>
    </location>
</feature>
<dbReference type="Pfam" id="PF00787">
    <property type="entry name" value="PX"/>
    <property type="match status" value="1"/>
</dbReference>
<keyword evidence="3" id="KW-0967">Endosome</keyword>
<dbReference type="SMART" id="SM00312">
    <property type="entry name" value="PX"/>
    <property type="match status" value="1"/>
</dbReference>